<accession>A0AB38YF02</accession>
<dbReference type="Gene3D" id="3.30.1490.300">
    <property type="match status" value="1"/>
</dbReference>
<feature type="domain" description="SHS2" evidence="2">
    <location>
        <begin position="12"/>
        <end position="179"/>
    </location>
</feature>
<protein>
    <submittedName>
        <fullName evidence="3">Pilus assembly protein PilM</fullName>
    </submittedName>
</protein>
<dbReference type="GO" id="GO:0051301">
    <property type="term" value="P:cell division"/>
    <property type="evidence" value="ECO:0007669"/>
    <property type="project" value="InterPro"/>
</dbReference>
<dbReference type="EMBL" id="CP101717">
    <property type="protein sequence ID" value="WLD57902.1"/>
    <property type="molecule type" value="Genomic_DNA"/>
</dbReference>
<dbReference type="InterPro" id="IPR050696">
    <property type="entry name" value="FtsA/MreB"/>
</dbReference>
<comment type="similarity">
    <text evidence="1">Belongs to the heat shock protein 70 family.</text>
</comment>
<dbReference type="InterPro" id="IPR018181">
    <property type="entry name" value="Heat_shock_70_CS"/>
</dbReference>
<dbReference type="PANTHER" id="PTHR32432:SF3">
    <property type="entry name" value="ETHANOLAMINE UTILIZATION PROTEIN EUTJ"/>
    <property type="match status" value="1"/>
</dbReference>
<dbReference type="AlphaFoldDB" id="A0AB38YF02"/>
<organism evidence="3">
    <name type="scientific">Salinispirillum sp. LH 10-3-1</name>
    <dbReference type="NCBI Taxonomy" id="2952525"/>
    <lineage>
        <taxon>Bacteria</taxon>
        <taxon>Pseudomonadati</taxon>
        <taxon>Pseudomonadota</taxon>
        <taxon>Gammaproteobacteria</taxon>
        <taxon>Oceanospirillales</taxon>
        <taxon>Saccharospirillaceae</taxon>
        <taxon>Salinispirillum</taxon>
    </lineage>
</organism>
<dbReference type="PROSITE" id="PS01036">
    <property type="entry name" value="HSP70_3"/>
    <property type="match status" value="1"/>
</dbReference>
<evidence type="ECO:0000313" key="3">
    <source>
        <dbReference type="EMBL" id="WLD57902.1"/>
    </source>
</evidence>
<proteinExistence type="inferred from homology"/>
<dbReference type="InterPro" id="IPR005883">
    <property type="entry name" value="PilM"/>
</dbReference>
<evidence type="ECO:0000259" key="2">
    <source>
        <dbReference type="SMART" id="SM00842"/>
    </source>
</evidence>
<name>A0AB38YF02_9GAMM</name>
<dbReference type="CDD" id="cd24049">
    <property type="entry name" value="ASKHA_NBD_PilM"/>
    <property type="match status" value="1"/>
</dbReference>
<sequence length="356" mass="38483">MVGLTKKKSKTMLGVDISSTSVKILELSRSGKQFRVEGYAVEPLPENAVVEKHINDVEAVGNTVQRALQKLRTRVKGAACAVSGSSVITKVIEMNSGLTEDDMEEQIRAEADQYIPFPMDEVALDFDIIGPSPKHDTQVEVQLAASKKEIVEDRQLSLEAAGLTAEVIDVEIYAMLRSFELLRSQLSTDSASGELTVAIMDIGHTMTTLTVVSGESIIYTREQVFGGKQLTDEITRRYGVTVQEAGLAKKQGGLPDDYQREVLEPFRDATVQQVSRSLQFFFAGTEYNDVDYIMLAGGSSAVPGLAKAIQDKLGTPTLVANPFANMSLASKVNAVNLSNDAPSLLVACGLALRSFA</sequence>
<dbReference type="PANTHER" id="PTHR32432">
    <property type="entry name" value="CELL DIVISION PROTEIN FTSA-RELATED"/>
    <property type="match status" value="1"/>
</dbReference>
<dbReference type="RefSeq" id="WP_370529875.1">
    <property type="nucleotide sequence ID" value="NZ_CP101717.1"/>
</dbReference>
<reference evidence="3" key="1">
    <citation type="submission" date="2022-07" db="EMBL/GenBank/DDBJ databases">
        <title>Complete genome sequence of Salinispirillum sp. LH10-3-1 capable of multiple carbohydrate inversion isolated from a soda lake.</title>
        <authorList>
            <person name="Liu J."/>
            <person name="Zhai Y."/>
            <person name="Zhang H."/>
            <person name="Yang H."/>
            <person name="Qu J."/>
            <person name="Li J."/>
        </authorList>
    </citation>
    <scope>NUCLEOTIDE SEQUENCE</scope>
    <source>
        <strain evidence="3">LH 10-3-1</strain>
    </source>
</reference>
<dbReference type="SMART" id="SM00842">
    <property type="entry name" value="FtsA"/>
    <property type="match status" value="1"/>
</dbReference>
<dbReference type="SUPFAM" id="SSF53067">
    <property type="entry name" value="Actin-like ATPase domain"/>
    <property type="match status" value="2"/>
</dbReference>
<gene>
    <name evidence="3" type="ORF">NFC81_14480</name>
</gene>
<evidence type="ECO:0000256" key="1">
    <source>
        <dbReference type="ARBA" id="ARBA00007381"/>
    </source>
</evidence>
<dbReference type="InterPro" id="IPR043129">
    <property type="entry name" value="ATPase_NBD"/>
</dbReference>
<dbReference type="Pfam" id="PF11104">
    <property type="entry name" value="PilM_2"/>
    <property type="match status" value="1"/>
</dbReference>
<dbReference type="Gene3D" id="3.30.420.40">
    <property type="match status" value="2"/>
</dbReference>
<dbReference type="InterPro" id="IPR003494">
    <property type="entry name" value="SHS2_FtsA"/>
</dbReference>
<dbReference type="PIRSF" id="PIRSF019169">
    <property type="entry name" value="PilM"/>
    <property type="match status" value="1"/>
</dbReference>
<dbReference type="NCBIfam" id="TIGR01175">
    <property type="entry name" value="pilM"/>
    <property type="match status" value="1"/>
</dbReference>